<sequence length="504" mass="57775">MASTSFPGWNSGTQIGDNSGTVNINNHLPPDSGLPNLPCVPEAIFNHSKHEDETSSNIAMMILDRNLAKNYRDQNVSFMFQKGNGDCGSFRKFVTTVAIQLVAKSPHIKKSVHDALRSDPSILDQGIEDQWSRLVLEPLEHPPDPATPYVLVIDALDECVNGEWLLDKRLQKRPSGLRILITSRPHLLRPNLNESRYHHVVLHDLDPDIVNQDILRFLQMTLEKRRPGWPDKSSLKLLEEMSSLYLTILREYVSLQNWETDVQSTCCSLVRHYLGSLVVLFDQLPPRSLYRLIPREARGPDIHEILGNLGSILDFPSDEDNCIDKIRIHHPTFREFLLDRERCTDNKFYVEKEQAHKIVLGGCLDLLLSTLKRDISQTEGSMFLDYGAGQSHTRQALLPEIQYACLYWVAHFTESGENVHGNDTISRLLFEHSLHWLEILGCMGRSLDALIALERLSLLAKCDENSEVFKFIEDLTLFTRHHRNLIDEHPRQLNYIYTTKTNLY</sequence>
<dbReference type="AlphaFoldDB" id="A0A1V6R5U4"/>
<protein>
    <recommendedName>
        <fullName evidence="3">Nephrocystin 3-like N-terminal domain-containing protein</fullName>
    </recommendedName>
</protein>
<feature type="region of interest" description="Disordered" evidence="2">
    <location>
        <begin position="1"/>
        <end position="28"/>
    </location>
</feature>
<proteinExistence type="predicted"/>
<keyword evidence="1" id="KW-0677">Repeat</keyword>
<dbReference type="Proteomes" id="UP000191612">
    <property type="component" value="Unassembled WGS sequence"/>
</dbReference>
<reference evidence="5" key="1">
    <citation type="journal article" date="2017" name="Nat. Microbiol.">
        <title>Global analysis of biosynthetic gene clusters reveals vast potential of secondary metabolite production in Penicillium species.</title>
        <authorList>
            <person name="Nielsen J.C."/>
            <person name="Grijseels S."/>
            <person name="Prigent S."/>
            <person name="Ji B."/>
            <person name="Dainat J."/>
            <person name="Nielsen K.F."/>
            <person name="Frisvad J.C."/>
            <person name="Workman M."/>
            <person name="Nielsen J."/>
        </authorList>
    </citation>
    <scope>NUCLEOTIDE SEQUENCE [LARGE SCALE GENOMIC DNA]</scope>
    <source>
        <strain evidence="5">IBT 29525</strain>
    </source>
</reference>
<evidence type="ECO:0000259" key="3">
    <source>
        <dbReference type="Pfam" id="PF24883"/>
    </source>
</evidence>
<accession>A0A1V6R5U4</accession>
<feature type="domain" description="Nephrocystin 3-like N-terminal" evidence="3">
    <location>
        <begin position="67"/>
        <end position="184"/>
    </location>
</feature>
<comment type="caution">
    <text evidence="4">The sequence shown here is derived from an EMBL/GenBank/DDBJ whole genome shotgun (WGS) entry which is preliminary data.</text>
</comment>
<keyword evidence="5" id="KW-1185">Reference proteome</keyword>
<dbReference type="PANTHER" id="PTHR10039">
    <property type="entry name" value="AMELOGENIN"/>
    <property type="match status" value="1"/>
</dbReference>
<dbReference type="Pfam" id="PF24883">
    <property type="entry name" value="NPHP3_N"/>
    <property type="match status" value="1"/>
</dbReference>
<evidence type="ECO:0000313" key="5">
    <source>
        <dbReference type="Proteomes" id="UP000191612"/>
    </source>
</evidence>
<dbReference type="InterPro" id="IPR056884">
    <property type="entry name" value="NPHP3-like_N"/>
</dbReference>
<evidence type="ECO:0000313" key="4">
    <source>
        <dbReference type="EMBL" id="OQD96830.1"/>
    </source>
</evidence>
<evidence type="ECO:0000256" key="1">
    <source>
        <dbReference type="ARBA" id="ARBA00022737"/>
    </source>
</evidence>
<feature type="compositionally biased region" description="Polar residues" evidence="2">
    <location>
        <begin position="1"/>
        <end position="26"/>
    </location>
</feature>
<evidence type="ECO:0000256" key="2">
    <source>
        <dbReference type="SAM" id="MobiDB-lite"/>
    </source>
</evidence>
<dbReference type="STRING" id="60172.A0A1V6R5U4"/>
<organism evidence="4 5">
    <name type="scientific">Penicillium solitum</name>
    <dbReference type="NCBI Taxonomy" id="60172"/>
    <lineage>
        <taxon>Eukaryota</taxon>
        <taxon>Fungi</taxon>
        <taxon>Dikarya</taxon>
        <taxon>Ascomycota</taxon>
        <taxon>Pezizomycotina</taxon>
        <taxon>Eurotiomycetes</taxon>
        <taxon>Eurotiomycetidae</taxon>
        <taxon>Eurotiales</taxon>
        <taxon>Aspergillaceae</taxon>
        <taxon>Penicillium</taxon>
    </lineage>
</organism>
<dbReference type="EMBL" id="MDYO01000014">
    <property type="protein sequence ID" value="OQD96830.1"/>
    <property type="molecule type" value="Genomic_DNA"/>
</dbReference>
<name>A0A1V6R5U4_9EURO</name>
<gene>
    <name evidence="4" type="ORF">PENSOL_c014G04933</name>
</gene>